<comment type="caution">
    <text evidence="4">The sequence shown here is derived from an EMBL/GenBank/DDBJ whole genome shotgun (WGS) entry which is preliminary data.</text>
</comment>
<dbReference type="PANTHER" id="PTHR47505">
    <property type="entry name" value="DNA UTILIZATION PROTEIN YHGH"/>
    <property type="match status" value="1"/>
</dbReference>
<gene>
    <name evidence="4" type="ORF">E7681_03310</name>
</gene>
<evidence type="ECO:0000256" key="1">
    <source>
        <dbReference type="ARBA" id="ARBA00008007"/>
    </source>
</evidence>
<dbReference type="Pfam" id="PF18912">
    <property type="entry name" value="DZR_2"/>
    <property type="match status" value="1"/>
</dbReference>
<evidence type="ECO:0000313" key="5">
    <source>
        <dbReference type="Proteomes" id="UP000306113"/>
    </source>
</evidence>
<dbReference type="Gene3D" id="3.40.50.2020">
    <property type="match status" value="1"/>
</dbReference>
<evidence type="ECO:0000259" key="2">
    <source>
        <dbReference type="Pfam" id="PF00156"/>
    </source>
</evidence>
<dbReference type="InterPro" id="IPR051910">
    <property type="entry name" value="ComF/GntX_DNA_util-trans"/>
</dbReference>
<dbReference type="InterPro" id="IPR044005">
    <property type="entry name" value="DZR_2"/>
</dbReference>
<proteinExistence type="inferred from homology"/>
<dbReference type="InterPro" id="IPR029057">
    <property type="entry name" value="PRTase-like"/>
</dbReference>
<sequence>MKAKFQTALRLIYPPRCLRCGDMVESEFGLCGPCWRDTPFITGLTCDACGVPLPGESGQAELCDDCLTTPRPWSRGRAVFLYEGNGRQLVMDLKHGDRHDIARGAGRWLAVTGRDLLEGDPIIAPVPLHWTRLLKRKFNQAALLSAALARETGAQHCPDLLIRPQRTKTTQDQGREARFAQMQGAIQVHPKRRGLIAGRHVVLVDDVMTTGATLSAAADACLAAGACGVSALVLARVAIRP</sequence>
<dbReference type="Proteomes" id="UP000306113">
    <property type="component" value="Unassembled WGS sequence"/>
</dbReference>
<accession>A0A4S3ME34</accession>
<organism evidence="4 5">
    <name type="scientific">Thalassobius vesicularis</name>
    <dbReference type="NCBI Taxonomy" id="1294297"/>
    <lineage>
        <taxon>Bacteria</taxon>
        <taxon>Pseudomonadati</taxon>
        <taxon>Pseudomonadota</taxon>
        <taxon>Alphaproteobacteria</taxon>
        <taxon>Rhodobacterales</taxon>
        <taxon>Roseobacteraceae</taxon>
        <taxon>Thalassovita</taxon>
    </lineage>
</organism>
<evidence type="ECO:0000313" key="4">
    <source>
        <dbReference type="EMBL" id="THD76882.1"/>
    </source>
</evidence>
<dbReference type="AlphaFoldDB" id="A0A4S3ME34"/>
<dbReference type="Pfam" id="PF00156">
    <property type="entry name" value="Pribosyltran"/>
    <property type="match status" value="1"/>
</dbReference>
<dbReference type="CDD" id="cd06223">
    <property type="entry name" value="PRTases_typeI"/>
    <property type="match status" value="1"/>
</dbReference>
<name>A0A4S3ME34_9RHOB</name>
<dbReference type="InterPro" id="IPR000836">
    <property type="entry name" value="PRTase_dom"/>
</dbReference>
<reference evidence="4 5" key="1">
    <citation type="submission" date="2019-04" db="EMBL/GenBank/DDBJ databases">
        <title>Draft genome sequence of Youngimonas vesicularis.</title>
        <authorList>
            <person name="Hameed A."/>
        </authorList>
    </citation>
    <scope>NUCLEOTIDE SEQUENCE [LARGE SCALE GENOMIC DNA]</scope>
    <source>
        <strain evidence="4 5">CC-AMW-E</strain>
    </source>
</reference>
<dbReference type="PANTHER" id="PTHR47505:SF1">
    <property type="entry name" value="DNA UTILIZATION PROTEIN YHGH"/>
    <property type="match status" value="1"/>
</dbReference>
<feature type="domain" description="Double zinc ribbon" evidence="3">
    <location>
        <begin position="8"/>
        <end position="67"/>
    </location>
</feature>
<keyword evidence="5" id="KW-1185">Reference proteome</keyword>
<dbReference type="EMBL" id="SSMD01000001">
    <property type="protein sequence ID" value="THD76882.1"/>
    <property type="molecule type" value="Genomic_DNA"/>
</dbReference>
<comment type="similarity">
    <text evidence="1">Belongs to the ComF/GntX family.</text>
</comment>
<evidence type="ECO:0000259" key="3">
    <source>
        <dbReference type="Pfam" id="PF18912"/>
    </source>
</evidence>
<dbReference type="OrthoDB" id="9779910at2"/>
<protein>
    <submittedName>
        <fullName evidence="4">ComF family protein</fullName>
    </submittedName>
</protein>
<dbReference type="RefSeq" id="WP_136337826.1">
    <property type="nucleotide sequence ID" value="NZ_SSMD01000001.1"/>
</dbReference>
<dbReference type="SUPFAM" id="SSF53271">
    <property type="entry name" value="PRTase-like"/>
    <property type="match status" value="1"/>
</dbReference>
<feature type="domain" description="Phosphoribosyltransferase" evidence="2">
    <location>
        <begin position="167"/>
        <end position="236"/>
    </location>
</feature>